<keyword evidence="2" id="KW-1185">Reference proteome</keyword>
<name>A0A6M0QUH9_9RHOB</name>
<evidence type="ECO:0000313" key="2">
    <source>
        <dbReference type="Proteomes" id="UP000477782"/>
    </source>
</evidence>
<organism evidence="1 2">
    <name type="scientific">Tabrizicola oligotrophica</name>
    <dbReference type="NCBI Taxonomy" id="2710650"/>
    <lineage>
        <taxon>Bacteria</taxon>
        <taxon>Pseudomonadati</taxon>
        <taxon>Pseudomonadota</taxon>
        <taxon>Alphaproteobacteria</taxon>
        <taxon>Rhodobacterales</taxon>
        <taxon>Paracoccaceae</taxon>
        <taxon>Tabrizicola</taxon>
    </lineage>
</organism>
<dbReference type="RefSeq" id="WP_164626265.1">
    <property type="nucleotide sequence ID" value="NZ_JAAIVJ010000007.1"/>
</dbReference>
<accession>A0A6M0QUH9</accession>
<proteinExistence type="predicted"/>
<dbReference type="EMBL" id="JAAIVJ010000007">
    <property type="protein sequence ID" value="NEY91130.1"/>
    <property type="molecule type" value="Genomic_DNA"/>
</dbReference>
<evidence type="ECO:0000313" key="1">
    <source>
        <dbReference type="EMBL" id="NEY91130.1"/>
    </source>
</evidence>
<dbReference type="Proteomes" id="UP000477782">
    <property type="component" value="Unassembled WGS sequence"/>
</dbReference>
<comment type="caution">
    <text evidence="1">The sequence shown here is derived from an EMBL/GenBank/DDBJ whole genome shotgun (WGS) entry which is preliminary data.</text>
</comment>
<evidence type="ECO:0008006" key="3">
    <source>
        <dbReference type="Google" id="ProtNLM"/>
    </source>
</evidence>
<reference evidence="1 2" key="1">
    <citation type="submission" date="2020-02" db="EMBL/GenBank/DDBJ databases">
        <authorList>
            <person name="Chen W.-M."/>
        </authorList>
    </citation>
    <scope>NUCLEOTIDE SEQUENCE [LARGE SCALE GENOMIC DNA]</scope>
    <source>
        <strain evidence="1 2">KMS-5</strain>
    </source>
</reference>
<dbReference type="AlphaFoldDB" id="A0A6M0QUH9"/>
<protein>
    <recommendedName>
        <fullName evidence="3">Flagellar protein FlgN</fullName>
    </recommendedName>
</protein>
<sequence length="106" mass="11607">METLEALLEEVRAALRRADFKRLTQLTPAIEAASATLDLSIGREALLRLQEKSATNAALLEAARRGIRAARRRVEEARSATRSLQTYDNTGKRADILAAGLTAGRF</sequence>
<gene>
    <name evidence="1" type="ORF">G4Z14_12555</name>
</gene>